<evidence type="ECO:0000259" key="1">
    <source>
        <dbReference type="Pfam" id="PF08350"/>
    </source>
</evidence>
<dbReference type="EMBL" id="RZHH01000002">
    <property type="protein sequence ID" value="RYJ15220.1"/>
    <property type="molecule type" value="Genomic_DNA"/>
</dbReference>
<dbReference type="SUPFAM" id="SSF46785">
    <property type="entry name" value="Winged helix' DNA-binding domain"/>
    <property type="match status" value="1"/>
</dbReference>
<sequence length="286" mass="31992">MMSSTDSSGERVTVRSSDDAVEAVAFLARSEHRVRVLELLSDGSRTRDELKVGTSVTRVTLSRILRDLEERGWVRRNHETSEYCLTAYGKLVYEDFSQLLGTMSVGQSHPDLVERLPTEWFDFNIGVLAEGERVVSENADPMAAPRAVANAVRRASSVRALVGSFTSLPMHAHAEATRQGTDPDAKVVYDSEAAAVALDNPDIRTRWQNIESEHGEAIYYSVEERFPCNVDLIDDEVYLSVGDEHGRTFDVIRCGHPAVVTWARELFERKRTHATPLRKRVTADDA</sequence>
<dbReference type="Pfam" id="PF25213">
    <property type="entry name" value="HVO_A0261_N"/>
    <property type="match status" value="1"/>
</dbReference>
<dbReference type="CDD" id="cd00090">
    <property type="entry name" value="HTH_ARSR"/>
    <property type="match status" value="1"/>
</dbReference>
<evidence type="ECO:0000313" key="4">
    <source>
        <dbReference type="Proteomes" id="UP000294028"/>
    </source>
</evidence>
<reference evidence="3 4" key="1">
    <citation type="submission" date="2018-12" db="EMBL/GenBank/DDBJ databases">
        <title>Genome analysis provides insights into bioremediation potentialities of Halogeometricum borinquense strain N11.</title>
        <authorList>
            <person name="Najjari A."/>
            <person name="Youssef N."/>
            <person name="Fhoula I."/>
            <person name="Ben Dhia O."/>
            <person name="Mahjoubi M."/>
            <person name="Ouzari H.I."/>
            <person name="Cherif A."/>
        </authorList>
    </citation>
    <scope>NUCLEOTIDE SEQUENCE [LARGE SCALE GENOMIC DNA]</scope>
    <source>
        <strain evidence="3 4">N11</strain>
    </source>
</reference>
<evidence type="ECO:0000313" key="3">
    <source>
        <dbReference type="EMBL" id="RYJ15220.1"/>
    </source>
</evidence>
<dbReference type="InterPro" id="IPR036390">
    <property type="entry name" value="WH_DNA-bd_sf"/>
</dbReference>
<dbReference type="Proteomes" id="UP000294028">
    <property type="component" value="Unassembled WGS sequence"/>
</dbReference>
<evidence type="ECO:0000259" key="2">
    <source>
        <dbReference type="Pfam" id="PF25213"/>
    </source>
</evidence>
<dbReference type="AlphaFoldDB" id="A0A482TCA7"/>
<feature type="domain" description="HVO-A0261-like N-terminal" evidence="2">
    <location>
        <begin position="22"/>
        <end position="105"/>
    </location>
</feature>
<dbReference type="InterPro" id="IPR036388">
    <property type="entry name" value="WH-like_DNA-bd_sf"/>
</dbReference>
<protein>
    <submittedName>
        <fullName evidence="3">Transcriptional regulator</fullName>
    </submittedName>
</protein>
<dbReference type="Gene3D" id="1.10.10.10">
    <property type="entry name" value="Winged helix-like DNA-binding domain superfamily/Winged helix DNA-binding domain"/>
    <property type="match status" value="1"/>
</dbReference>
<name>A0A482TCA7_9EURY</name>
<gene>
    <name evidence="3" type="ORF">ELS19_15540</name>
</gene>
<proteinExistence type="predicted"/>
<dbReference type="RefSeq" id="WP_006053602.1">
    <property type="nucleotide sequence ID" value="NZ_RZHH01000002.1"/>
</dbReference>
<comment type="caution">
    <text evidence="3">The sequence shown here is derived from an EMBL/GenBank/DDBJ whole genome shotgun (WGS) entry which is preliminary data.</text>
</comment>
<accession>A0A482TCA7</accession>
<organism evidence="3 4">
    <name type="scientific">Halogeometricum borinquense</name>
    <dbReference type="NCBI Taxonomy" id="60847"/>
    <lineage>
        <taxon>Archaea</taxon>
        <taxon>Methanobacteriati</taxon>
        <taxon>Methanobacteriota</taxon>
        <taxon>Stenosarchaea group</taxon>
        <taxon>Halobacteria</taxon>
        <taxon>Halobacteriales</taxon>
        <taxon>Haloferacaceae</taxon>
        <taxon>Halogeometricum</taxon>
    </lineage>
</organism>
<feature type="domain" description="Methanogenesis regulatory protein FilR1 middle" evidence="1">
    <location>
        <begin position="141"/>
        <end position="271"/>
    </location>
</feature>
<dbReference type="GeneID" id="9992601"/>
<dbReference type="InterPro" id="IPR057527">
    <property type="entry name" value="HVO_A0261-like_N"/>
</dbReference>
<dbReference type="InterPro" id="IPR013561">
    <property type="entry name" value="FilR1_middle_dom"/>
</dbReference>
<dbReference type="OMA" id="WAHATIE"/>
<dbReference type="Pfam" id="PF08350">
    <property type="entry name" value="FilR1_middle"/>
    <property type="match status" value="1"/>
</dbReference>
<dbReference type="InterPro" id="IPR011991">
    <property type="entry name" value="ArsR-like_HTH"/>
</dbReference>